<organism evidence="1 2">
    <name type="scientific">Crotalaria pallida</name>
    <name type="common">Smooth rattlebox</name>
    <name type="synonym">Crotalaria striata</name>
    <dbReference type="NCBI Taxonomy" id="3830"/>
    <lineage>
        <taxon>Eukaryota</taxon>
        <taxon>Viridiplantae</taxon>
        <taxon>Streptophyta</taxon>
        <taxon>Embryophyta</taxon>
        <taxon>Tracheophyta</taxon>
        <taxon>Spermatophyta</taxon>
        <taxon>Magnoliopsida</taxon>
        <taxon>eudicotyledons</taxon>
        <taxon>Gunneridae</taxon>
        <taxon>Pentapetalae</taxon>
        <taxon>rosids</taxon>
        <taxon>fabids</taxon>
        <taxon>Fabales</taxon>
        <taxon>Fabaceae</taxon>
        <taxon>Papilionoideae</taxon>
        <taxon>50 kb inversion clade</taxon>
        <taxon>genistoids sensu lato</taxon>
        <taxon>core genistoids</taxon>
        <taxon>Crotalarieae</taxon>
        <taxon>Crotalaria</taxon>
    </lineage>
</organism>
<evidence type="ECO:0000313" key="1">
    <source>
        <dbReference type="EMBL" id="KAK7291512.1"/>
    </source>
</evidence>
<gene>
    <name evidence="1" type="ORF">RIF29_06715</name>
</gene>
<comment type="caution">
    <text evidence="1">The sequence shown here is derived from an EMBL/GenBank/DDBJ whole genome shotgun (WGS) entry which is preliminary data.</text>
</comment>
<sequence>MQMGWAMSKWVGDRVNLTRIWSWQVGEENKRRRRSLIPDRNGTTVLVKATDLGGAGINDGGLDGGEGDLRQRRFARDFSVAILTVKTGNKRSIVEITGGTVCVRDHEKTVRSLLLHCLLRFNIDFTDTVIFIATF</sequence>
<name>A0AAN9PBG2_CROPI</name>
<proteinExistence type="predicted"/>
<accession>A0AAN9PBG2</accession>
<dbReference type="AlphaFoldDB" id="A0AAN9PBG2"/>
<dbReference type="EMBL" id="JAYWIO010000001">
    <property type="protein sequence ID" value="KAK7291512.1"/>
    <property type="molecule type" value="Genomic_DNA"/>
</dbReference>
<evidence type="ECO:0000313" key="2">
    <source>
        <dbReference type="Proteomes" id="UP001372338"/>
    </source>
</evidence>
<reference evidence="1 2" key="1">
    <citation type="submission" date="2024-01" db="EMBL/GenBank/DDBJ databases">
        <title>The genomes of 5 underutilized Papilionoideae crops provide insights into root nodulation and disease resistanc.</title>
        <authorList>
            <person name="Yuan L."/>
        </authorList>
    </citation>
    <scope>NUCLEOTIDE SEQUENCE [LARGE SCALE GENOMIC DNA]</scope>
    <source>
        <strain evidence="1">ZHUSHIDOU_FW_LH</strain>
        <tissue evidence="1">Leaf</tissue>
    </source>
</reference>
<dbReference type="Proteomes" id="UP001372338">
    <property type="component" value="Unassembled WGS sequence"/>
</dbReference>
<keyword evidence="2" id="KW-1185">Reference proteome</keyword>
<protein>
    <submittedName>
        <fullName evidence="1">Uncharacterized protein</fullName>
    </submittedName>
</protein>